<evidence type="ECO:0000313" key="3">
    <source>
        <dbReference type="Proteomes" id="UP000006727"/>
    </source>
</evidence>
<name>A0A2K1IQH8_PHYPA</name>
<evidence type="ECO:0000313" key="2">
    <source>
        <dbReference type="EnsemblPlants" id="PAC:32915411.CDS.1"/>
    </source>
</evidence>
<proteinExistence type="predicted"/>
<dbReference type="EnsemblPlants" id="Pp3c21_2820V3.1">
    <property type="protein sequence ID" value="PAC:32915411.CDS.1"/>
    <property type="gene ID" value="Pp3c21_2820"/>
</dbReference>
<evidence type="ECO:0000313" key="1">
    <source>
        <dbReference type="EMBL" id="PNR31534.1"/>
    </source>
</evidence>
<dbReference type="InParanoid" id="A0A2K1IQH8"/>
<accession>A0A2K1IQH8</accession>
<gene>
    <name evidence="1" type="ORF">PHYPA_025655</name>
</gene>
<reference evidence="1 3" key="1">
    <citation type="journal article" date="2008" name="Science">
        <title>The Physcomitrella genome reveals evolutionary insights into the conquest of land by plants.</title>
        <authorList>
            <person name="Rensing S."/>
            <person name="Lang D."/>
            <person name="Zimmer A."/>
            <person name="Terry A."/>
            <person name="Salamov A."/>
            <person name="Shapiro H."/>
            <person name="Nishiyama T."/>
            <person name="Perroud P.-F."/>
            <person name="Lindquist E."/>
            <person name="Kamisugi Y."/>
            <person name="Tanahashi T."/>
            <person name="Sakakibara K."/>
            <person name="Fujita T."/>
            <person name="Oishi K."/>
            <person name="Shin-I T."/>
            <person name="Kuroki Y."/>
            <person name="Toyoda A."/>
            <person name="Suzuki Y."/>
            <person name="Hashimoto A."/>
            <person name="Yamaguchi K."/>
            <person name="Sugano A."/>
            <person name="Kohara Y."/>
            <person name="Fujiyama A."/>
            <person name="Anterola A."/>
            <person name="Aoki S."/>
            <person name="Ashton N."/>
            <person name="Barbazuk W.B."/>
            <person name="Barker E."/>
            <person name="Bennetzen J."/>
            <person name="Bezanilla M."/>
            <person name="Blankenship R."/>
            <person name="Cho S.H."/>
            <person name="Dutcher S."/>
            <person name="Estelle M."/>
            <person name="Fawcett J.A."/>
            <person name="Gundlach H."/>
            <person name="Hanada K."/>
            <person name="Heyl A."/>
            <person name="Hicks K.A."/>
            <person name="Hugh J."/>
            <person name="Lohr M."/>
            <person name="Mayer K."/>
            <person name="Melkozernov A."/>
            <person name="Murata T."/>
            <person name="Nelson D."/>
            <person name="Pils B."/>
            <person name="Prigge M."/>
            <person name="Reiss B."/>
            <person name="Renner T."/>
            <person name="Rombauts S."/>
            <person name="Rushton P."/>
            <person name="Sanderfoot A."/>
            <person name="Schween G."/>
            <person name="Shiu S.-H."/>
            <person name="Stueber K."/>
            <person name="Theodoulou F.L."/>
            <person name="Tu H."/>
            <person name="Van de Peer Y."/>
            <person name="Verrier P.J."/>
            <person name="Waters E."/>
            <person name="Wood A."/>
            <person name="Yang L."/>
            <person name="Cove D."/>
            <person name="Cuming A."/>
            <person name="Hasebe M."/>
            <person name="Lucas S."/>
            <person name="Mishler D.B."/>
            <person name="Reski R."/>
            <person name="Grigoriev I."/>
            <person name="Quatrano R.S."/>
            <person name="Boore J.L."/>
        </authorList>
    </citation>
    <scope>NUCLEOTIDE SEQUENCE [LARGE SCALE GENOMIC DNA]</scope>
    <source>
        <strain evidence="2 3">cv. Gransden 2004</strain>
    </source>
</reference>
<protein>
    <submittedName>
        <fullName evidence="1 2">Uncharacterized protein</fullName>
    </submittedName>
</protein>
<sequence>MSKLEDTYLEAAKYILHYINHIIDHGIFYHKDGSYTTIRYIDVNWRSYLKTQKLMVAYVFIME</sequence>
<dbReference type="EMBL" id="ABEU02000021">
    <property type="protein sequence ID" value="PNR31534.1"/>
    <property type="molecule type" value="Genomic_DNA"/>
</dbReference>
<dbReference type="Proteomes" id="UP000006727">
    <property type="component" value="Chromosome 21"/>
</dbReference>
<reference evidence="2" key="3">
    <citation type="submission" date="2020-12" db="UniProtKB">
        <authorList>
            <consortium name="EnsemblPlants"/>
        </authorList>
    </citation>
    <scope>IDENTIFICATION</scope>
</reference>
<reference evidence="1 3" key="2">
    <citation type="journal article" date="2018" name="Plant J.">
        <title>The Physcomitrella patens chromosome-scale assembly reveals moss genome structure and evolution.</title>
        <authorList>
            <person name="Lang D."/>
            <person name="Ullrich K.K."/>
            <person name="Murat F."/>
            <person name="Fuchs J."/>
            <person name="Jenkins J."/>
            <person name="Haas F.B."/>
            <person name="Piednoel M."/>
            <person name="Gundlach H."/>
            <person name="Van Bel M."/>
            <person name="Meyberg R."/>
            <person name="Vives C."/>
            <person name="Morata J."/>
            <person name="Symeonidi A."/>
            <person name="Hiss M."/>
            <person name="Muchero W."/>
            <person name="Kamisugi Y."/>
            <person name="Saleh O."/>
            <person name="Blanc G."/>
            <person name="Decker E.L."/>
            <person name="van Gessel N."/>
            <person name="Grimwood J."/>
            <person name="Hayes R.D."/>
            <person name="Graham S.W."/>
            <person name="Gunter L.E."/>
            <person name="McDaniel S.F."/>
            <person name="Hoernstein S.N.W."/>
            <person name="Larsson A."/>
            <person name="Li F.W."/>
            <person name="Perroud P.F."/>
            <person name="Phillips J."/>
            <person name="Ranjan P."/>
            <person name="Rokshar D.S."/>
            <person name="Rothfels C.J."/>
            <person name="Schneider L."/>
            <person name="Shu S."/>
            <person name="Stevenson D.W."/>
            <person name="Thummler F."/>
            <person name="Tillich M."/>
            <person name="Villarreal Aguilar J.C."/>
            <person name="Widiez T."/>
            <person name="Wong G.K."/>
            <person name="Wymore A."/>
            <person name="Zhang Y."/>
            <person name="Zimmer A.D."/>
            <person name="Quatrano R.S."/>
            <person name="Mayer K.F.X."/>
            <person name="Goodstein D."/>
            <person name="Casacuberta J.M."/>
            <person name="Vandepoele K."/>
            <person name="Reski R."/>
            <person name="Cuming A.C."/>
            <person name="Tuskan G.A."/>
            <person name="Maumus F."/>
            <person name="Salse J."/>
            <person name="Schmutz J."/>
            <person name="Rensing S.A."/>
        </authorList>
    </citation>
    <scope>NUCLEOTIDE SEQUENCE [LARGE SCALE GENOMIC DNA]</scope>
    <source>
        <strain evidence="2 3">cv. Gransden 2004</strain>
    </source>
</reference>
<dbReference type="Gramene" id="Pp3c21_2820V3.1">
    <property type="protein sequence ID" value="PAC:32915411.CDS.1"/>
    <property type="gene ID" value="Pp3c21_2820"/>
</dbReference>
<keyword evidence="3" id="KW-1185">Reference proteome</keyword>
<dbReference type="AlphaFoldDB" id="A0A2K1IQH8"/>
<organism evidence="1">
    <name type="scientific">Physcomitrium patens</name>
    <name type="common">Spreading-leaved earth moss</name>
    <name type="synonym">Physcomitrella patens</name>
    <dbReference type="NCBI Taxonomy" id="3218"/>
    <lineage>
        <taxon>Eukaryota</taxon>
        <taxon>Viridiplantae</taxon>
        <taxon>Streptophyta</taxon>
        <taxon>Embryophyta</taxon>
        <taxon>Bryophyta</taxon>
        <taxon>Bryophytina</taxon>
        <taxon>Bryopsida</taxon>
        <taxon>Funariidae</taxon>
        <taxon>Funariales</taxon>
        <taxon>Funariaceae</taxon>
        <taxon>Physcomitrium</taxon>
    </lineage>
</organism>